<keyword evidence="2" id="KW-1185">Reference proteome</keyword>
<proteinExistence type="predicted"/>
<dbReference type="EMBL" id="CAJVPT010003256">
    <property type="protein sequence ID" value="CAG8493470.1"/>
    <property type="molecule type" value="Genomic_DNA"/>
</dbReference>
<accession>A0ACA9KU28</accession>
<dbReference type="Proteomes" id="UP000789525">
    <property type="component" value="Unassembled WGS sequence"/>
</dbReference>
<name>A0ACA9KU28_9GLOM</name>
<comment type="caution">
    <text evidence="1">The sequence shown here is derived from an EMBL/GenBank/DDBJ whole genome shotgun (WGS) entry which is preliminary data.</text>
</comment>
<reference evidence="1" key="1">
    <citation type="submission" date="2021-06" db="EMBL/GenBank/DDBJ databases">
        <authorList>
            <person name="Kallberg Y."/>
            <person name="Tangrot J."/>
            <person name="Rosling A."/>
        </authorList>
    </citation>
    <scope>NUCLEOTIDE SEQUENCE</scope>
    <source>
        <strain evidence="1">CL356</strain>
    </source>
</reference>
<evidence type="ECO:0000313" key="1">
    <source>
        <dbReference type="EMBL" id="CAG8493470.1"/>
    </source>
</evidence>
<sequence length="224" mass="26226">MEEISVVQQLLSYSHSTFPLSLLNDLLIHTKNCVQMADELIQQILGTCESHYESCELIKSEASQLPKVKEMIDEATTLAVSLKGKLTELEKMIDEFAKGNEARSFERWKQNQINAFDRYVDLKNEELEEKRKLYNQHYEEFMFNNKAQKVQLYQANFEMQMENYRKRTMNPPLYNNEHTMSLSDDDVIAKLEQVEIETADDRDALENFLESSSDVEYGVDSRIK</sequence>
<gene>
    <name evidence="1" type="ORF">ACOLOM_LOCUS2475</name>
</gene>
<organism evidence="1 2">
    <name type="scientific">Acaulospora colombiana</name>
    <dbReference type="NCBI Taxonomy" id="27376"/>
    <lineage>
        <taxon>Eukaryota</taxon>
        <taxon>Fungi</taxon>
        <taxon>Fungi incertae sedis</taxon>
        <taxon>Mucoromycota</taxon>
        <taxon>Glomeromycotina</taxon>
        <taxon>Glomeromycetes</taxon>
        <taxon>Diversisporales</taxon>
        <taxon>Acaulosporaceae</taxon>
        <taxon>Acaulospora</taxon>
    </lineage>
</organism>
<evidence type="ECO:0000313" key="2">
    <source>
        <dbReference type="Proteomes" id="UP000789525"/>
    </source>
</evidence>
<protein>
    <submittedName>
        <fullName evidence="1">4827_t:CDS:1</fullName>
    </submittedName>
</protein>